<accession>A0A951PZ71</accession>
<dbReference type="Proteomes" id="UP000715781">
    <property type="component" value="Unassembled WGS sequence"/>
</dbReference>
<feature type="domain" description="DUF4178" evidence="2">
    <location>
        <begin position="16"/>
        <end position="168"/>
    </location>
</feature>
<keyword evidence="1" id="KW-1133">Transmembrane helix</keyword>
<sequence>MSTTITAIQLEELRSGDRLRYHGVDWNIEEYSTYQDPQGYLTDEWLLNSPGGSQYYLLREFDPNNQSISVTWYLAHPLQNARLALPNSQENIVPRLWQDMQSQAEPYPELQLFYKSYYFESQTEGNYETEGDTQSRITWDYWDQEHQMNLAIEAFSHGQLNIYSTKIVKPEEFSHIQKTIEKNHINIIGYASKIFQTLVALILLFLGLTLMIFG</sequence>
<feature type="transmembrane region" description="Helical" evidence="1">
    <location>
        <begin position="194"/>
        <end position="213"/>
    </location>
</feature>
<keyword evidence="1" id="KW-0812">Transmembrane</keyword>
<organism evidence="3 4">
    <name type="scientific">Mojavia pulchra JT2-VF2</name>
    <dbReference type="NCBI Taxonomy" id="287848"/>
    <lineage>
        <taxon>Bacteria</taxon>
        <taxon>Bacillati</taxon>
        <taxon>Cyanobacteriota</taxon>
        <taxon>Cyanophyceae</taxon>
        <taxon>Nostocales</taxon>
        <taxon>Nostocaceae</taxon>
    </lineage>
</organism>
<dbReference type="InterPro" id="IPR025235">
    <property type="entry name" value="DUF4178"/>
</dbReference>
<reference evidence="3" key="1">
    <citation type="submission" date="2021-05" db="EMBL/GenBank/DDBJ databases">
        <authorList>
            <person name="Pietrasiak N."/>
            <person name="Ward R."/>
            <person name="Stajich J.E."/>
            <person name="Kurbessoian T."/>
        </authorList>
    </citation>
    <scope>NUCLEOTIDE SEQUENCE</scope>
    <source>
        <strain evidence="3">JT2-VF2</strain>
    </source>
</reference>
<dbReference type="AlphaFoldDB" id="A0A951PZ71"/>
<keyword evidence="1" id="KW-0472">Membrane</keyword>
<evidence type="ECO:0000256" key="1">
    <source>
        <dbReference type="SAM" id="Phobius"/>
    </source>
</evidence>
<dbReference type="Pfam" id="PF13785">
    <property type="entry name" value="DUF4178"/>
    <property type="match status" value="1"/>
</dbReference>
<proteinExistence type="predicted"/>
<protein>
    <submittedName>
        <fullName evidence="3">DUF4178 domain-containing protein</fullName>
    </submittedName>
</protein>
<name>A0A951PZ71_9NOST</name>
<evidence type="ECO:0000313" key="4">
    <source>
        <dbReference type="Proteomes" id="UP000715781"/>
    </source>
</evidence>
<evidence type="ECO:0000259" key="2">
    <source>
        <dbReference type="Pfam" id="PF13785"/>
    </source>
</evidence>
<evidence type="ECO:0000313" key="3">
    <source>
        <dbReference type="EMBL" id="MBW4562784.1"/>
    </source>
</evidence>
<dbReference type="EMBL" id="JAHHHN010000009">
    <property type="protein sequence ID" value="MBW4562784.1"/>
    <property type="molecule type" value="Genomic_DNA"/>
</dbReference>
<gene>
    <name evidence="3" type="ORF">KME32_16870</name>
</gene>
<reference evidence="3" key="2">
    <citation type="journal article" date="2022" name="Microbiol. Resour. Announc.">
        <title>Metagenome Sequencing to Explore Phylogenomics of Terrestrial Cyanobacteria.</title>
        <authorList>
            <person name="Ward R.D."/>
            <person name="Stajich J.E."/>
            <person name="Johansen J.R."/>
            <person name="Huntemann M."/>
            <person name="Clum A."/>
            <person name="Foster B."/>
            <person name="Foster B."/>
            <person name="Roux S."/>
            <person name="Palaniappan K."/>
            <person name="Varghese N."/>
            <person name="Mukherjee S."/>
            <person name="Reddy T.B.K."/>
            <person name="Daum C."/>
            <person name="Copeland A."/>
            <person name="Chen I.A."/>
            <person name="Ivanova N.N."/>
            <person name="Kyrpides N.C."/>
            <person name="Shapiro N."/>
            <person name="Eloe-Fadrosh E.A."/>
            <person name="Pietrasiak N."/>
        </authorList>
    </citation>
    <scope>NUCLEOTIDE SEQUENCE</scope>
    <source>
        <strain evidence="3">JT2-VF2</strain>
    </source>
</reference>
<comment type="caution">
    <text evidence="3">The sequence shown here is derived from an EMBL/GenBank/DDBJ whole genome shotgun (WGS) entry which is preliminary data.</text>
</comment>